<dbReference type="Pfam" id="PF00488">
    <property type="entry name" value="MutS_V"/>
    <property type="match status" value="1"/>
</dbReference>
<keyword evidence="5" id="KW-0234">DNA repair</keyword>
<dbReference type="SMART" id="SM00533">
    <property type="entry name" value="MUTSd"/>
    <property type="match status" value="1"/>
</dbReference>
<dbReference type="AlphaFoldDB" id="A0A023B617"/>
<dbReference type="GO" id="GO:0005524">
    <property type="term" value="F:ATP binding"/>
    <property type="evidence" value="ECO:0007669"/>
    <property type="project" value="UniProtKB-KW"/>
</dbReference>
<sequence length="563" mass="62149">MYVSAVTRDRTSVLDANLMALGVLNPRPPLPQFSLMKYFSKQVTPMGKRRFAHGYLRHPLRNPSLVRSYHRIIDALTSDRMLSALCSQKLSRLPDLDKITVRLCSARVVSQQRQMLSLIVAVYDALVELCELRALLKDIMPVLYDQVRVCQPLIKLIETVFDVTQVKLNAGNALDQGMIIKAEVKELAEVYKEMAEARKRADKEIDRINAKCDGKVKVIAVQPHGQVFRIPRTVEPPNGSILIRVNKAEKIFTTQRMQEFNSFSSAASEQVSHHEDALISRSLGVMATYVDSLNIIVDQIGLLDILIGIASMYSLLNSAATTATSEPWIFPTLVEDMPGCLRVGAGRHPLLTLRSELSASAEKKCVPNDFNSEAHYFVITGPNMGGKSTFSKQQALIALMAGYGLKVPCESCTLQLMDVFWARIGAHDNPCRNSSTFMVETQETATMLDALVNCESRKRSLTGLVILDELGRGTSVKDGLKFASAIIKYLTTLPGITSLCATHFHELSLIPNTMPLKLGSSRGNNKYLVEAGVEKDSDGIEAARFCGFPSEIIEEAKALLAQS</sequence>
<keyword evidence="6" id="KW-0175">Coiled coil</keyword>
<evidence type="ECO:0000256" key="5">
    <source>
        <dbReference type="ARBA" id="ARBA00023204"/>
    </source>
</evidence>
<dbReference type="PANTHER" id="PTHR11361:SF34">
    <property type="entry name" value="DNA MISMATCH REPAIR PROTEIN MSH1, MITOCHONDRIAL"/>
    <property type="match status" value="1"/>
</dbReference>
<evidence type="ECO:0000256" key="3">
    <source>
        <dbReference type="ARBA" id="ARBA00022840"/>
    </source>
</evidence>
<dbReference type="PANTHER" id="PTHR11361">
    <property type="entry name" value="DNA MISMATCH REPAIR PROTEIN MUTS FAMILY MEMBER"/>
    <property type="match status" value="1"/>
</dbReference>
<dbReference type="GO" id="GO:0005634">
    <property type="term" value="C:nucleus"/>
    <property type="evidence" value="ECO:0007669"/>
    <property type="project" value="TreeGrafter"/>
</dbReference>
<keyword evidence="2" id="KW-0547">Nucleotide-binding</keyword>
<dbReference type="SMART" id="SM00534">
    <property type="entry name" value="MUTSac"/>
    <property type="match status" value="1"/>
</dbReference>
<dbReference type="GO" id="GO:0140664">
    <property type="term" value="F:ATP-dependent DNA damage sensor activity"/>
    <property type="evidence" value="ECO:0007669"/>
    <property type="project" value="InterPro"/>
</dbReference>
<accession>A0A023B617</accession>
<comment type="caution">
    <text evidence="9">The sequence shown here is derived from an EMBL/GenBank/DDBJ whole genome shotgun (WGS) entry which is preliminary data.</text>
</comment>
<comment type="similarity">
    <text evidence="1">Belongs to the DNA mismatch repair MutS family.</text>
</comment>
<evidence type="ECO:0000259" key="8">
    <source>
        <dbReference type="SMART" id="SM00534"/>
    </source>
</evidence>
<feature type="domain" description="DNA mismatch repair protein MutS core" evidence="7">
    <location>
        <begin position="30"/>
        <end position="354"/>
    </location>
</feature>
<dbReference type="SUPFAM" id="SSF48334">
    <property type="entry name" value="DNA repair protein MutS, domain III"/>
    <property type="match status" value="1"/>
</dbReference>
<dbReference type="InterPro" id="IPR011184">
    <property type="entry name" value="DNA_mismatch_repair_Msh2"/>
</dbReference>
<dbReference type="Pfam" id="PF05192">
    <property type="entry name" value="MutS_III"/>
    <property type="match status" value="1"/>
</dbReference>
<name>A0A023B617_GRENI</name>
<evidence type="ECO:0000256" key="1">
    <source>
        <dbReference type="ARBA" id="ARBA00006271"/>
    </source>
</evidence>
<evidence type="ECO:0000256" key="2">
    <source>
        <dbReference type="ARBA" id="ARBA00022741"/>
    </source>
</evidence>
<dbReference type="GO" id="GO:0030983">
    <property type="term" value="F:mismatched DNA binding"/>
    <property type="evidence" value="ECO:0007669"/>
    <property type="project" value="InterPro"/>
</dbReference>
<dbReference type="eggNOG" id="KOG0219">
    <property type="taxonomic scope" value="Eukaryota"/>
</dbReference>
<dbReference type="InterPro" id="IPR036187">
    <property type="entry name" value="DNA_mismatch_repair_MutS_sf"/>
</dbReference>
<reference evidence="9" key="1">
    <citation type="submission" date="2013-12" db="EMBL/GenBank/DDBJ databases">
        <authorList>
            <person name="Omoto C.K."/>
            <person name="Sibley D."/>
            <person name="Venepally P."/>
            <person name="Hadjithomas M."/>
            <person name="Karamycheva S."/>
            <person name="Brunk B."/>
            <person name="Roos D."/>
            <person name="Caler E."/>
            <person name="Lorenzi H."/>
        </authorList>
    </citation>
    <scope>NUCLEOTIDE SEQUENCE</scope>
</reference>
<dbReference type="GeneID" id="22913047"/>
<dbReference type="OrthoDB" id="295033at2759"/>
<dbReference type="VEuPathDB" id="CryptoDB:GNI_085580"/>
<dbReference type="InterPro" id="IPR007696">
    <property type="entry name" value="DNA_mismatch_repair_MutS_core"/>
</dbReference>
<evidence type="ECO:0000313" key="9">
    <source>
        <dbReference type="EMBL" id="EZG64346.1"/>
    </source>
</evidence>
<dbReference type="InterPro" id="IPR000432">
    <property type="entry name" value="DNA_mismatch_repair_MutS_C"/>
</dbReference>
<dbReference type="GO" id="GO:0006298">
    <property type="term" value="P:mismatch repair"/>
    <property type="evidence" value="ECO:0007669"/>
    <property type="project" value="InterPro"/>
</dbReference>
<dbReference type="PIRSF" id="PIRSF005813">
    <property type="entry name" value="MSH2"/>
    <property type="match status" value="1"/>
</dbReference>
<evidence type="ECO:0000259" key="7">
    <source>
        <dbReference type="SMART" id="SM00533"/>
    </source>
</evidence>
<keyword evidence="4" id="KW-0238">DNA-binding</keyword>
<dbReference type="EMBL" id="AFNH02000644">
    <property type="protein sequence ID" value="EZG64346.1"/>
    <property type="molecule type" value="Genomic_DNA"/>
</dbReference>
<dbReference type="SUPFAM" id="SSF52540">
    <property type="entry name" value="P-loop containing nucleoside triphosphate hydrolases"/>
    <property type="match status" value="1"/>
</dbReference>
<dbReference type="Gene3D" id="3.40.50.300">
    <property type="entry name" value="P-loop containing nucleotide triphosphate hydrolases"/>
    <property type="match status" value="1"/>
</dbReference>
<organism evidence="9 10">
    <name type="scientific">Gregarina niphandrodes</name>
    <name type="common">Septate eugregarine</name>
    <dbReference type="NCBI Taxonomy" id="110365"/>
    <lineage>
        <taxon>Eukaryota</taxon>
        <taxon>Sar</taxon>
        <taxon>Alveolata</taxon>
        <taxon>Apicomplexa</taxon>
        <taxon>Conoidasida</taxon>
        <taxon>Gregarinasina</taxon>
        <taxon>Eugregarinorida</taxon>
        <taxon>Gregarinidae</taxon>
        <taxon>Gregarina</taxon>
    </lineage>
</organism>
<dbReference type="InterPro" id="IPR027417">
    <property type="entry name" value="P-loop_NTPase"/>
</dbReference>
<feature type="domain" description="DNA mismatch repair proteins mutS family" evidence="8">
    <location>
        <begin position="374"/>
        <end position="561"/>
    </location>
</feature>
<dbReference type="RefSeq" id="XP_011130635.1">
    <property type="nucleotide sequence ID" value="XM_011132333.1"/>
</dbReference>
<keyword evidence="10" id="KW-1185">Reference proteome</keyword>
<dbReference type="Gene3D" id="1.10.1420.10">
    <property type="match status" value="2"/>
</dbReference>
<feature type="coiled-coil region" evidence="6">
    <location>
        <begin position="180"/>
        <end position="211"/>
    </location>
</feature>
<keyword evidence="3" id="KW-0067">ATP-binding</keyword>
<dbReference type="OMA" id="WIEVLNH"/>
<keyword evidence="5" id="KW-0227">DNA damage</keyword>
<dbReference type="InterPro" id="IPR045076">
    <property type="entry name" value="MutS"/>
</dbReference>
<gene>
    <name evidence="9" type="ORF">GNI_085580</name>
</gene>
<evidence type="ECO:0000256" key="6">
    <source>
        <dbReference type="SAM" id="Coils"/>
    </source>
</evidence>
<evidence type="ECO:0000313" key="10">
    <source>
        <dbReference type="Proteomes" id="UP000019763"/>
    </source>
</evidence>
<proteinExistence type="inferred from homology"/>
<evidence type="ECO:0000256" key="4">
    <source>
        <dbReference type="ARBA" id="ARBA00023125"/>
    </source>
</evidence>
<dbReference type="Proteomes" id="UP000019763">
    <property type="component" value="Unassembled WGS sequence"/>
</dbReference>
<protein>
    <submittedName>
        <fullName evidence="9">DNA mismatch repair protein MutS</fullName>
    </submittedName>
</protein>